<dbReference type="GeneID" id="68853912"/>
<accession>A0A897MVT0</accession>
<sequence length="59" mass="5905">MVPRIVLAGAAAGVVALGLAVGTFLLPVPLAVKGLLYVIFGGLFLASVAIFGRLLVIEG</sequence>
<organism evidence="2 3">
    <name type="scientific">Halapricum desulfuricans</name>
    <dbReference type="NCBI Taxonomy" id="2841257"/>
    <lineage>
        <taxon>Archaea</taxon>
        <taxon>Methanobacteriati</taxon>
        <taxon>Methanobacteriota</taxon>
        <taxon>Stenosarchaea group</taxon>
        <taxon>Halobacteria</taxon>
        <taxon>Halobacteriales</taxon>
        <taxon>Haloarculaceae</taxon>
        <taxon>Halapricum</taxon>
    </lineage>
</organism>
<keyword evidence="1" id="KW-0812">Transmembrane</keyword>
<dbReference type="Proteomes" id="UP000663525">
    <property type="component" value="Chromosome"/>
</dbReference>
<keyword evidence="1" id="KW-1133">Transmembrane helix</keyword>
<feature type="transmembrane region" description="Helical" evidence="1">
    <location>
        <begin position="36"/>
        <end position="56"/>
    </location>
</feature>
<reference evidence="2" key="1">
    <citation type="submission" date="2020-11" db="EMBL/GenBank/DDBJ databases">
        <title>Carbohydrate-dependent, anaerobic sulfur respiration: A novel catabolism in halophilic archaea.</title>
        <authorList>
            <person name="Sorokin D.Y."/>
            <person name="Messina E."/>
            <person name="Smedile F."/>
            <person name="La Cono V."/>
            <person name="Hallsworth J.E."/>
            <person name="Yakimov M.M."/>
        </authorList>
    </citation>
    <scope>NUCLEOTIDE SEQUENCE</scope>
    <source>
        <strain evidence="2">HSR12-1</strain>
    </source>
</reference>
<dbReference type="AlphaFoldDB" id="A0A897MVT0"/>
<protein>
    <recommendedName>
        <fullName evidence="4">Transporter</fullName>
    </recommendedName>
</protein>
<evidence type="ECO:0000256" key="1">
    <source>
        <dbReference type="SAM" id="Phobius"/>
    </source>
</evidence>
<keyword evidence="1" id="KW-0472">Membrane</keyword>
<dbReference type="EMBL" id="CP064787">
    <property type="protein sequence ID" value="QSG04614.1"/>
    <property type="molecule type" value="Genomic_DNA"/>
</dbReference>
<dbReference type="RefSeq" id="WP_229114069.1">
    <property type="nucleotide sequence ID" value="NZ_CP064787.1"/>
</dbReference>
<name>A0A897MVT0_9EURY</name>
<proteinExistence type="predicted"/>
<evidence type="ECO:0000313" key="2">
    <source>
        <dbReference type="EMBL" id="QSG04614.1"/>
    </source>
</evidence>
<evidence type="ECO:0000313" key="3">
    <source>
        <dbReference type="Proteomes" id="UP000663525"/>
    </source>
</evidence>
<gene>
    <name evidence="2" type="ORF">HSR121_0256</name>
</gene>
<evidence type="ECO:0008006" key="4">
    <source>
        <dbReference type="Google" id="ProtNLM"/>
    </source>
</evidence>